<feature type="signal peptide" evidence="1">
    <location>
        <begin position="1"/>
        <end position="20"/>
    </location>
</feature>
<sequence length="496" mass="50768">MKNFCFVALSGAALLQVTAAACLLCRNDACLKAVALPINNGVNDCSANLFVTVTASARTVTATTTLVESAVATALFTETGVETVSTELLLYTESTTVTASTEIDVLTETTTFTASTETDVLTESTTITASTETDVLTETTSATASTETDVVTELTTVPVTATAVQTAPAVTSTSTVYQFVAKARRSVASDVPAYASTVCPSWDMYISACKCAGAVATTITVPAPAVTVTVPAGSAVTSVVSTLSSTETDILLATATASSTETDIASVTATSSSTEIDVISVTATSSSTEIDVISVTASTSSTETDIIQLTATVSTTQIDIVSSTSTASATSTPTTVVMLTCKQPGSFFRVSSSYTDGTTRYMNVVSSANMVAWQTVSAPSATGSTYTWTLDSNGYLQLAYPIGTATQVAVPYIDLSVKTSSVQIKTQSKSVVDAAVAAGTYARLKGCVNAATNEVTITGSGRSNILTCGNAFYLSTGTGSDIRSDCVQFFPTGTQV</sequence>
<keyword evidence="1" id="KW-0732">Signal</keyword>
<proteinExistence type="predicted"/>
<evidence type="ECO:0000256" key="1">
    <source>
        <dbReference type="SAM" id="SignalP"/>
    </source>
</evidence>
<dbReference type="InParanoid" id="A0A1J7IHW2"/>
<gene>
    <name evidence="2" type="ORF">CONLIGDRAFT_646994</name>
</gene>
<name>A0A1J7IHW2_9PEZI</name>
<evidence type="ECO:0000313" key="2">
    <source>
        <dbReference type="EMBL" id="OIW26859.1"/>
    </source>
</evidence>
<evidence type="ECO:0000313" key="3">
    <source>
        <dbReference type="Proteomes" id="UP000182658"/>
    </source>
</evidence>
<dbReference type="OrthoDB" id="4587123at2759"/>
<dbReference type="Proteomes" id="UP000182658">
    <property type="component" value="Unassembled WGS sequence"/>
</dbReference>
<dbReference type="EMBL" id="KV875100">
    <property type="protein sequence ID" value="OIW26859.1"/>
    <property type="molecule type" value="Genomic_DNA"/>
</dbReference>
<keyword evidence="3" id="KW-1185">Reference proteome</keyword>
<organism evidence="2 3">
    <name type="scientific">Coniochaeta ligniaria NRRL 30616</name>
    <dbReference type="NCBI Taxonomy" id="1408157"/>
    <lineage>
        <taxon>Eukaryota</taxon>
        <taxon>Fungi</taxon>
        <taxon>Dikarya</taxon>
        <taxon>Ascomycota</taxon>
        <taxon>Pezizomycotina</taxon>
        <taxon>Sordariomycetes</taxon>
        <taxon>Sordariomycetidae</taxon>
        <taxon>Coniochaetales</taxon>
        <taxon>Coniochaetaceae</taxon>
        <taxon>Coniochaeta</taxon>
    </lineage>
</organism>
<feature type="chain" id="PRO_5012634039" evidence="1">
    <location>
        <begin position="21"/>
        <end position="496"/>
    </location>
</feature>
<dbReference type="PROSITE" id="PS51257">
    <property type="entry name" value="PROKAR_LIPOPROTEIN"/>
    <property type="match status" value="1"/>
</dbReference>
<dbReference type="STRING" id="1408157.A0A1J7IHW2"/>
<dbReference type="AlphaFoldDB" id="A0A1J7IHW2"/>
<reference evidence="2 3" key="1">
    <citation type="submission" date="2016-10" db="EMBL/GenBank/DDBJ databases">
        <title>Draft genome sequence of Coniochaeta ligniaria NRRL30616, a lignocellulolytic fungus for bioabatement of inhibitors in plant biomass hydrolysates.</title>
        <authorList>
            <consortium name="DOE Joint Genome Institute"/>
            <person name="Jimenez D.J."/>
            <person name="Hector R.E."/>
            <person name="Riley R."/>
            <person name="Sun H."/>
            <person name="Grigoriev I.V."/>
            <person name="Van Elsas J.D."/>
            <person name="Nichols N.N."/>
        </authorList>
    </citation>
    <scope>NUCLEOTIDE SEQUENCE [LARGE SCALE GENOMIC DNA]</scope>
    <source>
        <strain evidence="2 3">NRRL 30616</strain>
    </source>
</reference>
<protein>
    <submittedName>
        <fullName evidence="2">Uncharacterized protein</fullName>
    </submittedName>
</protein>
<accession>A0A1J7IHW2</accession>